<dbReference type="InterPro" id="IPR011009">
    <property type="entry name" value="Kinase-like_dom_sf"/>
</dbReference>
<evidence type="ECO:0000256" key="3">
    <source>
        <dbReference type="ARBA" id="ARBA00048679"/>
    </source>
</evidence>
<comment type="catalytic activity">
    <reaction evidence="3">
        <text>L-seryl-[protein] + ATP = O-phospho-L-seryl-[protein] + ADP + H(+)</text>
        <dbReference type="Rhea" id="RHEA:17989"/>
        <dbReference type="Rhea" id="RHEA-COMP:9863"/>
        <dbReference type="Rhea" id="RHEA-COMP:11604"/>
        <dbReference type="ChEBI" id="CHEBI:15378"/>
        <dbReference type="ChEBI" id="CHEBI:29999"/>
        <dbReference type="ChEBI" id="CHEBI:30616"/>
        <dbReference type="ChEBI" id="CHEBI:83421"/>
        <dbReference type="ChEBI" id="CHEBI:456216"/>
        <dbReference type="EC" id="2.7.11.1"/>
    </reaction>
</comment>
<evidence type="ECO:0000259" key="4">
    <source>
        <dbReference type="Pfam" id="PF17667"/>
    </source>
</evidence>
<dbReference type="GO" id="GO:0004674">
    <property type="term" value="F:protein serine/threonine kinase activity"/>
    <property type="evidence" value="ECO:0007669"/>
    <property type="project" value="UniProtKB-EC"/>
</dbReference>
<keyword evidence="6" id="KW-1185">Reference proteome</keyword>
<dbReference type="Pfam" id="PF17667">
    <property type="entry name" value="Pkinase_fungal"/>
    <property type="match status" value="1"/>
</dbReference>
<dbReference type="PROSITE" id="PS00109">
    <property type="entry name" value="PROTEIN_KINASE_TYR"/>
    <property type="match status" value="1"/>
</dbReference>
<reference evidence="5" key="1">
    <citation type="journal article" date="2020" name="Stud. Mycol.">
        <title>101 Dothideomycetes genomes: a test case for predicting lifestyles and emergence of pathogens.</title>
        <authorList>
            <person name="Haridas S."/>
            <person name="Albert R."/>
            <person name="Binder M."/>
            <person name="Bloem J."/>
            <person name="Labutti K."/>
            <person name="Salamov A."/>
            <person name="Andreopoulos B."/>
            <person name="Baker S."/>
            <person name="Barry K."/>
            <person name="Bills G."/>
            <person name="Bluhm B."/>
            <person name="Cannon C."/>
            <person name="Castanera R."/>
            <person name="Culley D."/>
            <person name="Daum C."/>
            <person name="Ezra D."/>
            <person name="Gonzalez J."/>
            <person name="Henrissat B."/>
            <person name="Kuo A."/>
            <person name="Liang C."/>
            <person name="Lipzen A."/>
            <person name="Lutzoni F."/>
            <person name="Magnuson J."/>
            <person name="Mondo S."/>
            <person name="Nolan M."/>
            <person name="Ohm R."/>
            <person name="Pangilinan J."/>
            <person name="Park H.-J."/>
            <person name="Ramirez L."/>
            <person name="Alfaro M."/>
            <person name="Sun H."/>
            <person name="Tritt A."/>
            <person name="Yoshinaga Y."/>
            <person name="Zwiers L.-H."/>
            <person name="Turgeon B."/>
            <person name="Goodwin S."/>
            <person name="Spatafora J."/>
            <person name="Crous P."/>
            <person name="Grigoriev I."/>
        </authorList>
    </citation>
    <scope>NUCLEOTIDE SEQUENCE</scope>
    <source>
        <strain evidence="5">CBS 161.51</strain>
    </source>
</reference>
<evidence type="ECO:0000256" key="1">
    <source>
        <dbReference type="ARBA" id="ARBA00012513"/>
    </source>
</evidence>
<evidence type="ECO:0000256" key="2">
    <source>
        <dbReference type="ARBA" id="ARBA00047899"/>
    </source>
</evidence>
<dbReference type="OrthoDB" id="4267316at2759"/>
<name>A0A6A5SJ75_9PLEO</name>
<dbReference type="InterPro" id="IPR008266">
    <property type="entry name" value="Tyr_kinase_AS"/>
</dbReference>
<comment type="catalytic activity">
    <reaction evidence="2">
        <text>L-threonyl-[protein] + ATP = O-phospho-L-threonyl-[protein] + ADP + H(+)</text>
        <dbReference type="Rhea" id="RHEA:46608"/>
        <dbReference type="Rhea" id="RHEA-COMP:11060"/>
        <dbReference type="Rhea" id="RHEA-COMP:11605"/>
        <dbReference type="ChEBI" id="CHEBI:15378"/>
        <dbReference type="ChEBI" id="CHEBI:30013"/>
        <dbReference type="ChEBI" id="CHEBI:30616"/>
        <dbReference type="ChEBI" id="CHEBI:61977"/>
        <dbReference type="ChEBI" id="CHEBI:456216"/>
        <dbReference type="EC" id="2.7.11.1"/>
    </reaction>
</comment>
<sequence length="395" mass="44410">MSIDSSRHTANRSLSSASTCYTSDAEGNYENKPVLPYTLGATFTAYRHEPPAPFGHGYDTPWPPFKSGDFRLTQIEYCISRKPLEGRTLPESCTLTVTSLIRTGYSCGAQVVVVNGNMAAKIYDPLYDNGLDCYDNKRDVVVLADGDYSREAAAYEELQRAPGAEAQNCTPEYYGSWTIEVETALARAERLECKNYTRHVRLLLMEYIQVAVMSSISSLLLRQQVRSHILERVLQAEAVIFQAGVYHRDVSPRNVMIVESDSSDPDVRIIIIDFNVSTVRRLGSRSAQGYPNDGDTLFKWPGKMLGPIPRFWDNMAEFEVRDWVPDNAGAANNWLWEHFGGKDEYIPLVRDEEKLEECPQVVGAFEILDQKAVEGIAGTTSIDSEDEVVFRGWRT</sequence>
<dbReference type="Proteomes" id="UP000800038">
    <property type="component" value="Unassembled WGS sequence"/>
</dbReference>
<dbReference type="Gene3D" id="1.10.510.10">
    <property type="entry name" value="Transferase(Phosphotransferase) domain 1"/>
    <property type="match status" value="1"/>
</dbReference>
<proteinExistence type="predicted"/>
<evidence type="ECO:0000313" key="5">
    <source>
        <dbReference type="EMBL" id="KAF1939469.1"/>
    </source>
</evidence>
<dbReference type="AlphaFoldDB" id="A0A6A5SJ75"/>
<gene>
    <name evidence="5" type="ORF">EJ02DRAFT_255594</name>
</gene>
<dbReference type="SUPFAM" id="SSF56112">
    <property type="entry name" value="Protein kinase-like (PK-like)"/>
    <property type="match status" value="1"/>
</dbReference>
<evidence type="ECO:0000313" key="6">
    <source>
        <dbReference type="Proteomes" id="UP000800038"/>
    </source>
</evidence>
<dbReference type="InterPro" id="IPR040976">
    <property type="entry name" value="Pkinase_fungal"/>
</dbReference>
<feature type="domain" description="Fungal-type protein kinase" evidence="4">
    <location>
        <begin position="230"/>
        <end position="278"/>
    </location>
</feature>
<dbReference type="EC" id="2.7.11.1" evidence="1"/>
<dbReference type="EMBL" id="ML976080">
    <property type="protein sequence ID" value="KAF1939469.1"/>
    <property type="molecule type" value="Genomic_DNA"/>
</dbReference>
<organism evidence="5 6">
    <name type="scientific">Clathrospora elynae</name>
    <dbReference type="NCBI Taxonomy" id="706981"/>
    <lineage>
        <taxon>Eukaryota</taxon>
        <taxon>Fungi</taxon>
        <taxon>Dikarya</taxon>
        <taxon>Ascomycota</taxon>
        <taxon>Pezizomycotina</taxon>
        <taxon>Dothideomycetes</taxon>
        <taxon>Pleosporomycetidae</taxon>
        <taxon>Pleosporales</taxon>
        <taxon>Diademaceae</taxon>
        <taxon>Clathrospora</taxon>
    </lineage>
</organism>
<accession>A0A6A5SJ75</accession>
<protein>
    <recommendedName>
        <fullName evidence="1">non-specific serine/threonine protein kinase</fullName>
        <ecNumber evidence="1">2.7.11.1</ecNumber>
    </recommendedName>
</protein>